<keyword evidence="5" id="KW-1185">Reference proteome</keyword>
<protein>
    <submittedName>
        <fullName evidence="4">ANKRD44 protein</fullName>
    </submittedName>
</protein>
<dbReference type="AlphaFoldDB" id="A0A812JFR7"/>
<evidence type="ECO:0000256" key="3">
    <source>
        <dbReference type="PROSITE-ProRule" id="PRU00023"/>
    </source>
</evidence>
<gene>
    <name evidence="4" type="primary">ANKRD44</name>
    <name evidence="4" type="ORF">SPIL2461_LOCUS1765</name>
</gene>
<dbReference type="InterPro" id="IPR002110">
    <property type="entry name" value="Ankyrin_rpt"/>
</dbReference>
<dbReference type="Gene3D" id="1.25.40.20">
    <property type="entry name" value="Ankyrin repeat-containing domain"/>
    <property type="match status" value="2"/>
</dbReference>
<dbReference type="SMART" id="SM00248">
    <property type="entry name" value="ANK"/>
    <property type="match status" value="6"/>
</dbReference>
<dbReference type="Proteomes" id="UP000649617">
    <property type="component" value="Unassembled WGS sequence"/>
</dbReference>
<evidence type="ECO:0000313" key="4">
    <source>
        <dbReference type="EMBL" id="CAE7199998.1"/>
    </source>
</evidence>
<dbReference type="EMBL" id="CAJNIZ010001814">
    <property type="protein sequence ID" value="CAE7199998.1"/>
    <property type="molecule type" value="Genomic_DNA"/>
</dbReference>
<feature type="repeat" description="ANK" evidence="3">
    <location>
        <begin position="489"/>
        <end position="521"/>
    </location>
</feature>
<evidence type="ECO:0000313" key="5">
    <source>
        <dbReference type="Proteomes" id="UP000649617"/>
    </source>
</evidence>
<dbReference type="PANTHER" id="PTHR24123">
    <property type="entry name" value="ANKYRIN REPEAT-CONTAINING"/>
    <property type="match status" value="1"/>
</dbReference>
<proteinExistence type="predicted"/>
<dbReference type="PANTHER" id="PTHR24123:SF139">
    <property type="entry name" value="ANKYRIN"/>
    <property type="match status" value="1"/>
</dbReference>
<reference evidence="4" key="1">
    <citation type="submission" date="2021-02" db="EMBL/GenBank/DDBJ databases">
        <authorList>
            <person name="Dougan E. K."/>
            <person name="Rhodes N."/>
            <person name="Thang M."/>
            <person name="Chan C."/>
        </authorList>
    </citation>
    <scope>NUCLEOTIDE SEQUENCE</scope>
</reference>
<dbReference type="SUPFAM" id="SSF48403">
    <property type="entry name" value="Ankyrin repeat"/>
    <property type="match status" value="1"/>
</dbReference>
<sequence>MTQLIPHETLLDKGKLVEYDGSKGNSMFVSHQWTGADHPDRSFEQFAVLQGALKNLMAGDANISGNISIELYRGWQNEISASDIFSKQLFIWYDYFSCPQLDHGASVHNRKLAIASIPAFVDKSQYFIILCPHVRRTADNQLLTKKTWGSRAWCRLEKMARELSTHADTCISIEIHGPLHQVEAPAYGWMQAPVGTGNFSVESDRWLVAKVLQEMTRKKMHFYLARGDLQNFRLLMNLQRVHLRNLPVQPIDAVVPGFISNSQDPATYLLGSFMYQNGFQSTQDRTSEGWSPMCFAALDGRPLLLAALLEERADVNDRITEQSSTTFGSCPLLHICSFLSHNDAIQVLISNRADVLARDGYGASALPWAAFSDNVEGIRVLIAAGCDPTQADMLGYYPFTLASSAGSVASMKELLPYTPRPEITKSLNVAMLQGGGSAEVVSMLIGMEADVNHQSSLPTLSVLGIMFGCLSLRHRFRESKLSTYAYHHDGLTPLMCSVITSSFEATAVLLGVGARTDLRNSREKTALDLALETYAPEYIVSALQDSGNSRKNLVLDVAEYVENHQLISESF</sequence>
<name>A0A812JFR7_SYMPI</name>
<keyword evidence="2 3" id="KW-0040">ANK repeat</keyword>
<keyword evidence="1" id="KW-0677">Repeat</keyword>
<dbReference type="PROSITE" id="PS50088">
    <property type="entry name" value="ANK_REPEAT"/>
    <property type="match status" value="1"/>
</dbReference>
<dbReference type="InterPro" id="IPR036770">
    <property type="entry name" value="Ankyrin_rpt-contain_sf"/>
</dbReference>
<accession>A0A812JFR7</accession>
<organism evidence="4 5">
    <name type="scientific">Symbiodinium pilosum</name>
    <name type="common">Dinoflagellate</name>
    <dbReference type="NCBI Taxonomy" id="2952"/>
    <lineage>
        <taxon>Eukaryota</taxon>
        <taxon>Sar</taxon>
        <taxon>Alveolata</taxon>
        <taxon>Dinophyceae</taxon>
        <taxon>Suessiales</taxon>
        <taxon>Symbiodiniaceae</taxon>
        <taxon>Symbiodinium</taxon>
    </lineage>
</organism>
<evidence type="ECO:0000256" key="1">
    <source>
        <dbReference type="ARBA" id="ARBA00022737"/>
    </source>
</evidence>
<dbReference type="InterPro" id="IPR051165">
    <property type="entry name" value="Multifunctional_ANK_Repeat"/>
</dbReference>
<comment type="caution">
    <text evidence="4">The sequence shown here is derived from an EMBL/GenBank/DDBJ whole genome shotgun (WGS) entry which is preliminary data.</text>
</comment>
<dbReference type="OrthoDB" id="3246549at2759"/>
<evidence type="ECO:0000256" key="2">
    <source>
        <dbReference type="ARBA" id="ARBA00023043"/>
    </source>
</evidence>